<comment type="caution">
    <text evidence="1">The sequence shown here is derived from an EMBL/GenBank/DDBJ whole genome shotgun (WGS) entry which is preliminary data.</text>
</comment>
<accession>A0A090WZG3</accession>
<organism evidence="1 2">
    <name type="scientific">Algibacter lectus</name>
    <dbReference type="NCBI Taxonomy" id="221126"/>
    <lineage>
        <taxon>Bacteria</taxon>
        <taxon>Pseudomonadati</taxon>
        <taxon>Bacteroidota</taxon>
        <taxon>Flavobacteriia</taxon>
        <taxon>Flavobacteriales</taxon>
        <taxon>Flavobacteriaceae</taxon>
        <taxon>Algibacter</taxon>
    </lineage>
</organism>
<reference evidence="1 2" key="1">
    <citation type="journal article" date="2014" name="Genome Announc.">
        <title>Draft Genome Sequences of Marine Flavobacterium Algibacter lectus Strains SS8 and NR4.</title>
        <authorList>
            <person name="Takatani N."/>
            <person name="Nakanishi M."/>
            <person name="Meirelles P."/>
            <person name="Mino S."/>
            <person name="Suda W."/>
            <person name="Oshima K."/>
            <person name="Hattori M."/>
            <person name="Ohkuma M."/>
            <person name="Hosokawa M."/>
            <person name="Miyashita K."/>
            <person name="Thompson F.L."/>
            <person name="Niwa A."/>
            <person name="Sawabe T."/>
            <person name="Sawabe T."/>
        </authorList>
    </citation>
    <scope>NUCLEOTIDE SEQUENCE [LARGE SCALE GENOMIC DNA]</scope>
    <source>
        <strain evidence="2">JCM19274</strain>
    </source>
</reference>
<dbReference type="RefSeq" id="WP_369450676.1">
    <property type="nucleotide sequence ID" value="NZ_BBNU01000017.1"/>
</dbReference>
<sequence>MDETQIISEAFLNEATNTSQNINEAYGYLWWLNGKSSYHLPQSQLEFNGTLIPNALMICMPL</sequence>
<gene>
    <name evidence="1" type="ORF">JCM19274_508</name>
</gene>
<dbReference type="EMBL" id="BBNU01000017">
    <property type="protein sequence ID" value="GAL81663.1"/>
    <property type="molecule type" value="Genomic_DNA"/>
</dbReference>
<protein>
    <submittedName>
        <fullName evidence="1">Beta-lactamase</fullName>
    </submittedName>
</protein>
<proteinExistence type="predicted"/>
<dbReference type="AlphaFoldDB" id="A0A090WZG3"/>
<evidence type="ECO:0000313" key="1">
    <source>
        <dbReference type="EMBL" id="GAL81663.1"/>
    </source>
</evidence>
<evidence type="ECO:0000313" key="2">
    <source>
        <dbReference type="Proteomes" id="UP000029643"/>
    </source>
</evidence>
<name>A0A090WZG3_9FLAO</name>
<dbReference type="Proteomes" id="UP000029643">
    <property type="component" value="Unassembled WGS sequence"/>
</dbReference>